<evidence type="ECO:0000259" key="1">
    <source>
        <dbReference type="Pfam" id="PF00171"/>
    </source>
</evidence>
<dbReference type="PANTHER" id="PTHR11699">
    <property type="entry name" value="ALDEHYDE DEHYDROGENASE-RELATED"/>
    <property type="match status" value="1"/>
</dbReference>
<dbReference type="EMBL" id="KN125198">
    <property type="protein sequence ID" value="KFO19098.1"/>
    <property type="molecule type" value="Genomic_DNA"/>
</dbReference>
<dbReference type="eggNOG" id="KOG2450">
    <property type="taxonomic scope" value="Eukaryota"/>
</dbReference>
<dbReference type="Gene3D" id="3.40.605.10">
    <property type="entry name" value="Aldehyde Dehydrogenase, Chain A, domain 1"/>
    <property type="match status" value="2"/>
</dbReference>
<evidence type="ECO:0000313" key="3">
    <source>
        <dbReference type="Proteomes" id="UP000028990"/>
    </source>
</evidence>
<feature type="domain" description="Aldehyde dehydrogenase" evidence="1">
    <location>
        <begin position="173"/>
        <end position="255"/>
    </location>
</feature>
<feature type="domain" description="Aldehyde dehydrogenase" evidence="1">
    <location>
        <begin position="112"/>
        <end position="171"/>
    </location>
</feature>
<dbReference type="InterPro" id="IPR016161">
    <property type="entry name" value="Ald_DH/histidinol_DH"/>
</dbReference>
<reference evidence="2 3" key="1">
    <citation type="submission" date="2013-11" db="EMBL/GenBank/DDBJ databases">
        <title>The Damaraland mole rat (Fukomys damarensis) genome and evolution of African mole rats.</title>
        <authorList>
            <person name="Gladyshev V.N."/>
            <person name="Fang X."/>
        </authorList>
    </citation>
    <scope>NUCLEOTIDE SEQUENCE [LARGE SCALE GENOMIC DNA]</scope>
    <source>
        <tissue evidence="2">Liver</tissue>
    </source>
</reference>
<organism evidence="2 3">
    <name type="scientific">Fukomys damarensis</name>
    <name type="common">Damaraland mole rat</name>
    <name type="synonym">Cryptomys damarensis</name>
    <dbReference type="NCBI Taxonomy" id="885580"/>
    <lineage>
        <taxon>Eukaryota</taxon>
        <taxon>Metazoa</taxon>
        <taxon>Chordata</taxon>
        <taxon>Craniata</taxon>
        <taxon>Vertebrata</taxon>
        <taxon>Euteleostomi</taxon>
        <taxon>Mammalia</taxon>
        <taxon>Eutheria</taxon>
        <taxon>Euarchontoglires</taxon>
        <taxon>Glires</taxon>
        <taxon>Rodentia</taxon>
        <taxon>Hystricomorpha</taxon>
        <taxon>Bathyergidae</taxon>
        <taxon>Fukomys</taxon>
    </lineage>
</organism>
<dbReference type="InterPro" id="IPR015590">
    <property type="entry name" value="Aldehyde_DH_dom"/>
</dbReference>
<dbReference type="InterPro" id="IPR016162">
    <property type="entry name" value="Ald_DH_N"/>
</dbReference>
<protein>
    <submittedName>
        <fullName evidence="2">Aldehyde dehydrogenase X, mitochondrial</fullName>
    </submittedName>
</protein>
<gene>
    <name evidence="2" type="ORF">H920_19561</name>
</gene>
<evidence type="ECO:0000313" key="2">
    <source>
        <dbReference type="EMBL" id="KFO19098.1"/>
    </source>
</evidence>
<name>A0A091CNJ8_FUKDA</name>
<dbReference type="AlphaFoldDB" id="A0A091CNJ8"/>
<dbReference type="SUPFAM" id="SSF53720">
    <property type="entry name" value="ALDH-like"/>
    <property type="match status" value="1"/>
</dbReference>
<dbReference type="Pfam" id="PF00171">
    <property type="entry name" value="Aldedh"/>
    <property type="match status" value="2"/>
</dbReference>
<dbReference type="Gene3D" id="3.40.309.10">
    <property type="entry name" value="Aldehyde Dehydrogenase, Chain A, domain 2"/>
    <property type="match status" value="1"/>
</dbReference>
<dbReference type="GO" id="GO:0016620">
    <property type="term" value="F:oxidoreductase activity, acting on the aldehyde or oxo group of donors, NAD or NADP as acceptor"/>
    <property type="evidence" value="ECO:0007669"/>
    <property type="project" value="InterPro"/>
</dbReference>
<sequence length="257" mass="28413">MQGSSHGTSQHLLLRCFDAKDLEDDSKRGYTSVAVILSSFFRSIKPVFHNSHLDCVLSKRSSSWTLLWCYLAPGFNSWGLGARALVPHPLVQQLVSIRPDTSLCPPPASSIETGFPPGVGNIITGYGPTTGRAIAWHMDVDEVAFTSSTEESHLTQKVAGDSNLKRVTLELDDVRIVKEEIIRPVQLLFKFKKIEEVIERANNTRYGLAAAVFMQDLDKAMYFTQALQAGTVWVNTYNTVTCHTPFGALRNLAVGRS</sequence>
<proteinExistence type="predicted"/>
<accession>A0A091CNJ8</accession>
<dbReference type="InterPro" id="IPR016163">
    <property type="entry name" value="Ald_DH_C"/>
</dbReference>
<dbReference type="Proteomes" id="UP000028990">
    <property type="component" value="Unassembled WGS sequence"/>
</dbReference>
<keyword evidence="3" id="KW-1185">Reference proteome</keyword>